<proteinExistence type="predicted"/>
<protein>
    <submittedName>
        <fullName evidence="1">Uncharacterized protein</fullName>
    </submittedName>
</protein>
<evidence type="ECO:0000313" key="2">
    <source>
        <dbReference type="Proteomes" id="UP001062846"/>
    </source>
</evidence>
<comment type="caution">
    <text evidence="1">The sequence shown here is derived from an EMBL/GenBank/DDBJ whole genome shotgun (WGS) entry which is preliminary data.</text>
</comment>
<keyword evidence="2" id="KW-1185">Reference proteome</keyword>
<sequence length="259" mass="28658">MGLVKESSQGHHTHLVRINMCSKDMFKDLAEFHKARTYPKEDAGSLFKGNAKGEDMLSDEINPKGKRVHPVDGAMLCSCKTNKGSTLNPQFSRRTQPRTFSCFFAPLASIYEKPLNASSIKPLNSIPLPKNPPANFKTKLYCTYHQMPGHSTNACYHLRHAIQDLIDNDIISAPLPSKANAVSNSFPQPNFGSQVGQVSIISTQINSTSTQIKPTSTIFNQTHYIFPEIQPKPIVSIPSEPKINMMAIGWAIKVFTADT</sequence>
<evidence type="ECO:0000313" key="1">
    <source>
        <dbReference type="EMBL" id="KAI8568524.1"/>
    </source>
</evidence>
<reference evidence="1" key="1">
    <citation type="submission" date="2022-02" db="EMBL/GenBank/DDBJ databases">
        <title>Plant Genome Project.</title>
        <authorList>
            <person name="Zhang R.-G."/>
        </authorList>
    </citation>
    <scope>NUCLEOTIDE SEQUENCE</scope>
    <source>
        <strain evidence="1">AT1</strain>
    </source>
</reference>
<dbReference type="EMBL" id="CM046389">
    <property type="protein sequence ID" value="KAI8568524.1"/>
    <property type="molecule type" value="Genomic_DNA"/>
</dbReference>
<name>A0ACC0PTY3_RHOML</name>
<gene>
    <name evidence="1" type="ORF">RHMOL_Rhmol02G0207400</name>
</gene>
<organism evidence="1 2">
    <name type="scientific">Rhododendron molle</name>
    <name type="common">Chinese azalea</name>
    <name type="synonym">Azalea mollis</name>
    <dbReference type="NCBI Taxonomy" id="49168"/>
    <lineage>
        <taxon>Eukaryota</taxon>
        <taxon>Viridiplantae</taxon>
        <taxon>Streptophyta</taxon>
        <taxon>Embryophyta</taxon>
        <taxon>Tracheophyta</taxon>
        <taxon>Spermatophyta</taxon>
        <taxon>Magnoliopsida</taxon>
        <taxon>eudicotyledons</taxon>
        <taxon>Gunneridae</taxon>
        <taxon>Pentapetalae</taxon>
        <taxon>asterids</taxon>
        <taxon>Ericales</taxon>
        <taxon>Ericaceae</taxon>
        <taxon>Ericoideae</taxon>
        <taxon>Rhodoreae</taxon>
        <taxon>Rhododendron</taxon>
    </lineage>
</organism>
<dbReference type="Proteomes" id="UP001062846">
    <property type="component" value="Chromosome 2"/>
</dbReference>
<accession>A0ACC0PTY3</accession>